<dbReference type="SUPFAM" id="SSF53474">
    <property type="entry name" value="alpha/beta-Hydrolases"/>
    <property type="match status" value="1"/>
</dbReference>
<dbReference type="InterPro" id="IPR029058">
    <property type="entry name" value="AB_hydrolase_fold"/>
</dbReference>
<keyword evidence="2" id="KW-0596">Phosphopantetheine</keyword>
<dbReference type="GO" id="GO:0006633">
    <property type="term" value="P:fatty acid biosynthetic process"/>
    <property type="evidence" value="ECO:0007669"/>
    <property type="project" value="InterPro"/>
</dbReference>
<dbReference type="InterPro" id="IPR013968">
    <property type="entry name" value="PKS_KR"/>
</dbReference>
<dbReference type="GO" id="GO:0004315">
    <property type="term" value="F:3-oxoacyl-[acyl-carrier-protein] synthase activity"/>
    <property type="evidence" value="ECO:0007669"/>
    <property type="project" value="InterPro"/>
</dbReference>
<dbReference type="EMBL" id="JACHMO010000001">
    <property type="protein sequence ID" value="MBB5801445.1"/>
    <property type="molecule type" value="Genomic_DNA"/>
</dbReference>
<dbReference type="Pfam" id="PF08659">
    <property type="entry name" value="KR"/>
    <property type="match status" value="2"/>
</dbReference>
<dbReference type="InterPro" id="IPR001227">
    <property type="entry name" value="Ac_transferase_dom_sf"/>
</dbReference>
<evidence type="ECO:0000256" key="2">
    <source>
        <dbReference type="ARBA" id="ARBA00022450"/>
    </source>
</evidence>
<dbReference type="FunFam" id="1.10.1200.10:FF:000007">
    <property type="entry name" value="Probable polyketide synthase pks17"/>
    <property type="match status" value="2"/>
</dbReference>
<dbReference type="InterPro" id="IPR032821">
    <property type="entry name" value="PKS_assoc"/>
</dbReference>
<dbReference type="CDD" id="cd08956">
    <property type="entry name" value="KR_3_FAS_SDR_x"/>
    <property type="match status" value="2"/>
</dbReference>
<dbReference type="InterPro" id="IPR055123">
    <property type="entry name" value="SpnB-like_Rossmann"/>
</dbReference>
<dbReference type="InterPro" id="IPR016039">
    <property type="entry name" value="Thiolase-like"/>
</dbReference>
<evidence type="ECO:0000256" key="7">
    <source>
        <dbReference type="ARBA" id="ARBA00023268"/>
    </source>
</evidence>
<dbReference type="InterPro" id="IPR020806">
    <property type="entry name" value="PKS_PP-bd"/>
</dbReference>
<dbReference type="SMART" id="SM01294">
    <property type="entry name" value="PKS_PP_betabranch"/>
    <property type="match status" value="1"/>
</dbReference>
<dbReference type="InterPro" id="IPR016035">
    <property type="entry name" value="Acyl_Trfase/lysoPLipase"/>
</dbReference>
<dbReference type="Gene3D" id="3.40.47.10">
    <property type="match status" value="2"/>
</dbReference>
<evidence type="ECO:0000256" key="14">
    <source>
        <dbReference type="PROSITE-ProRule" id="PRU01363"/>
    </source>
</evidence>
<evidence type="ECO:0000256" key="8">
    <source>
        <dbReference type="ARBA" id="ARBA00023315"/>
    </source>
</evidence>
<comment type="pathway">
    <text evidence="11">Antibiotic biosynthesis; erythromycin biosynthesis.</text>
</comment>
<dbReference type="Gene3D" id="3.40.50.11460">
    <property type="match status" value="1"/>
</dbReference>
<evidence type="ECO:0000256" key="5">
    <source>
        <dbReference type="ARBA" id="ARBA00022737"/>
    </source>
</evidence>
<dbReference type="InterPro" id="IPR014043">
    <property type="entry name" value="Acyl_transferase_dom"/>
</dbReference>
<keyword evidence="7" id="KW-0511">Multifunctional enzyme</keyword>
<dbReference type="InterPro" id="IPR006162">
    <property type="entry name" value="Ppantetheine_attach_site"/>
</dbReference>
<sequence>MATDPKQLVEALRKSLKETDRLRQLNKRLLAQASEPLAIIGMSCRYPGGVTSPEELWELVASGRDASTGLPTDRGWDLDRIYDPSMRQPGAVSTSGGGFLDKIADFDAEFFGISPREALAMDPQQRLLLEASWEAFEHAGIDPTSLRGSDTGVFCGVATTDYCAVPAGTLPHIEGLQLTGGAASVSSGRISYVLGLEGPAVSVDTACSSSAVALHMATQALRGGECSMALVGGVTIMSGPFLLAEFSRQQAVSPDGRCRAYSASADGTGFSDGLGLVVLERLSDAQRNGRRILGLIRGTAINQDGASNGMTAPNGPSQERVIRQALANAGLTPSDVDAVEGHGTGTVLGDPIEAQALLATYGQERANAPLWLGSIKSNIGHTSLAAGVAGVIKMVMAMQHETLPATLHADTPSPHIDWESGDVALLTEARPWPTGDRPRRAGVSSFGVSGTNAHLILEEAPAAEPAADAVQPRVMPAVPVTVSGRTAAAMRAQAERLRTHLLARPELSLLDVGFSAATTRAHLEHRGLVAASDRTQLLAGLAALSASGSSPVVVEGRVTPGAKSVFVFPGQGAQWVGMAVELLDSSPVFAAEIAACGEALAPFVDWNLDDVLRAAPDAPSLERVDVVQPALFTVMAGLAALWRSHGIEPSAVVGHSQGEIAAAYVAGALSLTDAARIVTLRSQLVRDHLAGHGGMMSISLPVERVEKLIAPHTGRVSIAAVNGPATVVIAGEPAALDAILATCQQDDIRARRIAVDYASHSHYVEAIRTDLVKALAPTEPKTATIPFYSTATNGFIDTTTMNADYWYTNLRGQVDFEPAIRALIDHGTGCFIEMSPHPVLTMAVEETIAAHGAVDRIGVVGSLRRDEGGLARFTLSLGEAHIAGVKVDWAARFADSGARQVPLPTYAFQHKRYWLSGTGLADASAVGLSRVEHPILAAAVKVGDQDEWVLTGRVSQESQPWTRDHALFGAVALPGAAFVELALSAGNRVGCAQLAELNLEAPLVLGDDAVRVQVTLGQADADGHREVAIYSRPEADEEQSAAVTCHARGRLVPDAEPLTSTQGEWPPAGAEPVSVDALYATLAELGVDCGPVLQGVQAAWTLGPEVYAELALPDGVTAGAFSVHPALLESALHGARQPDASLSAGTWAGVRLAGADVTQARARITPVGDNALRLDIFDAEGTPVACVDRITAREADSVHLEELRRRQNSLFRMEWVPVQAEASRTVRTAALGGAVGGGDRYDDLAGLELAVDGGAAAPHVVLALIDTPAADVRAAAAEALALAQRWLACRQLGEATLVVTTRGAVGVGNEVPDSAQAAVAGVVRAAQSEHPGRFLLVDVEVAGEPEWGALLDLDEPQLAVRGGRVLAPRLARVPTGSTDRTRPLDPDGTVLITGGTGALGALFAEHIVKRHGARHLLLVSRRGPAADGAADLVATLESLGAQVRVEACDVTDRDQLAGLLGSLERPLTAVVHMAGLPDAGLIEALSAERLEQVLRVNADAAWHLHELTADADLAAFVLFSSFAALIGSPGQAASSAADAAVQALARSRRSAGLVGAVLAWGFWADGRGIAAELDEASLARLAQAGIRTLSAEFGLELFDRCVAGDEPLLVPVELDLAILRDQARAGQLPALLRGLVQVPNRRTAAGGSLARRLAEVPEAERERVVLDLVRAQVAAVLGHDSADEVDIERAFKDLGFDSVSAVELRNRLSHSTGVRLAATVVFDHPTPVAIARLLLAEVDGTAGTALPAAQKRHGAVDEPLAIVGIGCRYPGGVTSPEELWELVAEGRDVIGPFPTDRGWDLEGLYSTDIEKIGTTDARGGGFISGMGDFDAEFFGISPRESMAMDPQQRLLLETSWEAFERSGIDPTSLRGSDTGVFLGITGADYGMLVPSEYEGYRLTGTMSSVASGRIAYTLGLEGPAVSVETACSSSGVAMHLAAQSLRSGECSLALVGGVTFMTTPITFTEFTRQRANSPDGRCRAYSASADGTGFADGLGLVVLERLSDAQRNGRRILGLVRGTAINQDGASNGLTAPSGPAQERVIRQALANAGLTPSDVDVVEGHGTGTALGDPIEAHALLATYGRERANGPLWLGSIKSNIGHTSGAAGVAGVIKMVMAMRHGVLPRTLHAETPSSHIDWDSGEVELLTEAREWNGHGRPRRAGVSSFGVSGTNAHIILEEAPTDVEVDGSEAVVPEAVAPAPATPVLLSARTEPALRAQAERLRLHVLENPGLSLPDLGYSQLATRARLDHQAVFVAGDRDELAAELAAFAVGDPTERTASGRPSGAVKPVFVFPGQGGQWLGMAVELLDSSPVFAAEIAACGEALAEFVDWRLEDVLRGAADAPSLQQVDVVQPALFAVMAGLAALWRSYGVEPSAVVGHSQGEIAAAYVAGALSLRDAARVVARRSQVARDMLVGTTCIASVGLPAEQVRQLIASYGDRVTVAAINGPAAVIIAGDTDSIDELVARCEREEIRAKKLAATFASHSAHVEVARDEMLAAFAPVTPRRGNVPLYSTALGAFIDTATMDADYWYANLRNPVGFEPAIRALIDNGASCFVEISPHPMLVVPVEDTIAAARVEGRVGVLGSLRRDQGGLNRFLLSLGEAHVAGVKVDWDACFADSGARQVPLPTYAFQRRRYWPSASQHVGDRGSAGLGDVGHPVLAAAVQLADRDEWVLTGRLSQDSQPWLRDHGAFGLPVTPSTTLVELALAAGREVEAPLLDEMMFLAPLLVSEGSALHIQVIVGGLGADGRREVAVYSRPDGDKHAESTCHCRGWLAPDAEPLPGWQGEWPPAGAESVSVDALYASLAGLGLDCGPALQGLRAVWTLDGAAYAELALADGTEVDSFGIHPALFESALHIGQLSFGEQGAAKLPVSWSGVRLAATGATRGRARVTADGDTLRLDVFDVNGAPVAQVDRVVFREPDQAHLEALRREQNSMYGVDWVPVPVGVARPVRLAGLGGVGGAADRFEDLAALERAVDGGAAAPRVVLAAIDTSASDGLAAVRAAAAEASDLVRQWSACTRLGAATLVVTTRAAVGVGDEVPDAAQAAVWGVVRAAQAQDPGRFVVVDADGEPEWSALLDLDEPRLAVRGGQVLVPRLARVSAGAADRTRPLDPEGTVLITGGSTRAGSALAKHLAARHGVRNLLLLTEQGHDGHGVAELVGELEGLGARARVETAAPDRLAPLIESLEQPLTAVLHTGGDLDGDRLDLAWQLHAATERLDLSAFVLFSSFAAIGGGREVAPVASVDAACAEALVRRRRSAGLAGTVLAWGAWAGATPDAVGSAGTADLSLESGLALFDHAVGVDAALLAPVRLDMAALRAQAREESLPALLRGLVRLPAKRATEGGSLAQRLAGVSDADQDGVALDLVKAQVAAVLGHHSADQVDVERKLTELGMDSMTAVGLRNRLAQATGLRLPVSFVFEHPTPAEIARQLLKLVGTGTADAGAPTEDMISVRLKHAAENGTMPEALRQLVDAAGRGPVFSSAAELPDTDGRVAQLASGPGRVKIVCVPSYVYVVGSGQEQFMRLADRFEGVRDVHVCSLPGFGTGLSPQSREVALEVLEGEIRTAVGDAPFVLVGYSMGGIVAHALAERLETSGAAPTGVVMIDTLALDGDGEQVDGEHVGQAFAAMMTEIIAHERRDLSISDANWLSMGTYLRLFAHHRQTPISAKTLMIRAAEPLDGGTDRAGTRWETTDVHTVVAADHFALIEAAATTTADEIESWIHA</sequence>
<keyword evidence="4 18" id="KW-0808">Transferase</keyword>
<dbReference type="InterPro" id="IPR049552">
    <property type="entry name" value="PKS_DH_N"/>
</dbReference>
<dbReference type="Pfam" id="PF00698">
    <property type="entry name" value="Acyl_transf_1"/>
    <property type="match status" value="2"/>
</dbReference>
<dbReference type="Gene3D" id="3.40.366.10">
    <property type="entry name" value="Malonyl-Coenzyme A Acyl Carrier Protein, domain 2"/>
    <property type="match status" value="2"/>
</dbReference>
<feature type="domain" description="Ketosynthase family 3 (KS3)" evidence="16">
    <location>
        <begin position="1757"/>
        <end position="2179"/>
    </location>
</feature>
<dbReference type="SMART" id="SM00823">
    <property type="entry name" value="PKS_PP"/>
    <property type="match status" value="2"/>
</dbReference>
<dbReference type="PROSITE" id="PS00606">
    <property type="entry name" value="KS3_1"/>
    <property type="match status" value="2"/>
</dbReference>
<keyword evidence="6" id="KW-0045">Antibiotic biosynthesis</keyword>
<feature type="region of interest" description="N-terminal hotdog fold" evidence="14">
    <location>
        <begin position="2659"/>
        <end position="2783"/>
    </location>
</feature>
<protein>
    <recommendedName>
        <fullName evidence="13">6-deoxyerythronolide-B synthase</fullName>
        <ecNumber evidence="13">2.3.1.94</ecNumber>
    </recommendedName>
</protein>
<dbReference type="Pfam" id="PF22953">
    <property type="entry name" value="SpnB_Rossmann"/>
    <property type="match status" value="2"/>
</dbReference>
<dbReference type="FunFam" id="3.40.366.10:FF:000002">
    <property type="entry name" value="Probable polyketide synthase 2"/>
    <property type="match status" value="2"/>
</dbReference>
<evidence type="ECO:0000256" key="3">
    <source>
        <dbReference type="ARBA" id="ARBA00022553"/>
    </source>
</evidence>
<dbReference type="PROSITE" id="PS52019">
    <property type="entry name" value="PKS_MFAS_DH"/>
    <property type="match status" value="2"/>
</dbReference>
<evidence type="ECO:0000256" key="12">
    <source>
        <dbReference type="ARBA" id="ARBA00063272"/>
    </source>
</evidence>
<dbReference type="InterPro" id="IPR020807">
    <property type="entry name" value="PKS_DH"/>
</dbReference>
<dbReference type="SMART" id="SM00825">
    <property type="entry name" value="PKS_KS"/>
    <property type="match status" value="2"/>
</dbReference>
<comment type="caution">
    <text evidence="14">Lacks conserved residue(s) required for the propagation of feature annotation.</text>
</comment>
<dbReference type="InterPro" id="IPR050091">
    <property type="entry name" value="PKS_NRPS_Biosynth_Enz"/>
</dbReference>
<dbReference type="Gene3D" id="3.10.129.110">
    <property type="entry name" value="Polyketide synthase dehydratase"/>
    <property type="match status" value="2"/>
</dbReference>
<dbReference type="InterPro" id="IPR036291">
    <property type="entry name" value="NAD(P)-bd_dom_sf"/>
</dbReference>
<dbReference type="Pfam" id="PF00109">
    <property type="entry name" value="ketoacyl-synt"/>
    <property type="match status" value="2"/>
</dbReference>
<dbReference type="InterPro" id="IPR049551">
    <property type="entry name" value="PKS_DH_C"/>
</dbReference>
<keyword evidence="5" id="KW-0677">Repeat</keyword>
<keyword evidence="19" id="KW-1185">Reference proteome</keyword>
<dbReference type="SUPFAM" id="SSF52151">
    <property type="entry name" value="FabD/lysophospholipase-like"/>
    <property type="match status" value="2"/>
</dbReference>
<dbReference type="Pfam" id="PF08990">
    <property type="entry name" value="Docking"/>
    <property type="match status" value="1"/>
</dbReference>
<dbReference type="Pfam" id="PF00975">
    <property type="entry name" value="Thioesterase"/>
    <property type="match status" value="1"/>
</dbReference>
<dbReference type="FunFam" id="3.40.47.10:FF:000019">
    <property type="entry name" value="Polyketide synthase type I"/>
    <property type="match status" value="2"/>
</dbReference>
<dbReference type="InterPro" id="IPR018201">
    <property type="entry name" value="Ketoacyl_synth_AS"/>
</dbReference>
<dbReference type="PANTHER" id="PTHR43775">
    <property type="entry name" value="FATTY ACID SYNTHASE"/>
    <property type="match status" value="1"/>
</dbReference>
<dbReference type="Pfam" id="PF14765">
    <property type="entry name" value="PS-DH"/>
    <property type="match status" value="2"/>
</dbReference>
<dbReference type="PROSITE" id="PS52004">
    <property type="entry name" value="KS3_2"/>
    <property type="match status" value="2"/>
</dbReference>
<dbReference type="GO" id="GO:0047879">
    <property type="term" value="F:erythronolide synthase activity"/>
    <property type="evidence" value="ECO:0007669"/>
    <property type="project" value="UniProtKB-EC"/>
</dbReference>
<feature type="region of interest" description="N-terminal hotdog fold" evidence="14">
    <location>
        <begin position="933"/>
        <end position="1058"/>
    </location>
</feature>
<feature type="domain" description="Ketosynthase family 3 (KS3)" evidence="16">
    <location>
        <begin position="34"/>
        <end position="459"/>
    </location>
</feature>
<evidence type="ECO:0000256" key="6">
    <source>
        <dbReference type="ARBA" id="ARBA00023194"/>
    </source>
</evidence>
<evidence type="ECO:0000313" key="19">
    <source>
        <dbReference type="Proteomes" id="UP000552097"/>
    </source>
</evidence>
<comment type="caution">
    <text evidence="18">The sequence shown here is derived from an EMBL/GenBank/DDBJ whole genome shotgun (WGS) entry which is preliminary data.</text>
</comment>
<dbReference type="InterPro" id="IPR020841">
    <property type="entry name" value="PKS_Beta-ketoAc_synthase_dom"/>
</dbReference>
<comment type="cofactor">
    <cofactor evidence="1">
        <name>pantetheine 4'-phosphate</name>
        <dbReference type="ChEBI" id="CHEBI:47942"/>
    </cofactor>
</comment>
<dbReference type="Proteomes" id="UP000552097">
    <property type="component" value="Unassembled WGS sequence"/>
</dbReference>
<feature type="region of interest" description="C-terminal hotdog fold" evidence="14">
    <location>
        <begin position="1070"/>
        <end position="1227"/>
    </location>
</feature>
<dbReference type="CDD" id="cd00833">
    <property type="entry name" value="PKS"/>
    <property type="match status" value="2"/>
</dbReference>
<dbReference type="SMART" id="SM00827">
    <property type="entry name" value="PKS_AT"/>
    <property type="match status" value="2"/>
</dbReference>
<organism evidence="18 19">
    <name type="scientific">Saccharothrix ecbatanensis</name>
    <dbReference type="NCBI Taxonomy" id="1105145"/>
    <lineage>
        <taxon>Bacteria</taxon>
        <taxon>Bacillati</taxon>
        <taxon>Actinomycetota</taxon>
        <taxon>Actinomycetes</taxon>
        <taxon>Pseudonocardiales</taxon>
        <taxon>Pseudonocardiaceae</taxon>
        <taxon>Saccharothrix</taxon>
    </lineage>
</organism>
<feature type="region of interest" description="C-terminal hotdog fold" evidence="14">
    <location>
        <begin position="2795"/>
        <end position="2929"/>
    </location>
</feature>
<evidence type="ECO:0000313" key="18">
    <source>
        <dbReference type="EMBL" id="MBB5801445.1"/>
    </source>
</evidence>
<evidence type="ECO:0000259" key="15">
    <source>
        <dbReference type="PROSITE" id="PS50075"/>
    </source>
</evidence>
<evidence type="ECO:0000256" key="10">
    <source>
        <dbReference type="ARBA" id="ARBA00060158"/>
    </source>
</evidence>
<dbReference type="SMART" id="SM00826">
    <property type="entry name" value="PKS_DH"/>
    <property type="match status" value="2"/>
</dbReference>
<dbReference type="SUPFAM" id="SSF55048">
    <property type="entry name" value="Probable ACP-binding domain of malonyl-CoA ACP transacylase"/>
    <property type="match status" value="2"/>
</dbReference>
<dbReference type="GO" id="GO:0004312">
    <property type="term" value="F:fatty acid synthase activity"/>
    <property type="evidence" value="ECO:0007669"/>
    <property type="project" value="TreeGrafter"/>
</dbReference>
<evidence type="ECO:0000259" key="17">
    <source>
        <dbReference type="PROSITE" id="PS52019"/>
    </source>
</evidence>
<dbReference type="InterPro" id="IPR001031">
    <property type="entry name" value="Thioesterase"/>
</dbReference>
<dbReference type="Gene3D" id="3.40.50.1820">
    <property type="entry name" value="alpha/beta hydrolase"/>
    <property type="match status" value="1"/>
</dbReference>
<evidence type="ECO:0000256" key="9">
    <source>
        <dbReference type="ARBA" id="ARBA00052442"/>
    </source>
</evidence>
<evidence type="ECO:0000256" key="13">
    <source>
        <dbReference type="ARBA" id="ARBA00066981"/>
    </source>
</evidence>
<comment type="function">
    <text evidence="10">Involved in the biosynthesis of antibiotic erythromycin via the biosynthesis of its aglycone precursor, 6-deoxyerythronolide B (6-dEB).</text>
</comment>
<feature type="domain" description="PKS/mFAS DH" evidence="17">
    <location>
        <begin position="933"/>
        <end position="1227"/>
    </location>
</feature>
<name>A0A7W9LZ17_9PSEU</name>
<dbReference type="SMART" id="SM00822">
    <property type="entry name" value="PKS_KR"/>
    <property type="match status" value="2"/>
</dbReference>
<evidence type="ECO:0000256" key="11">
    <source>
        <dbReference type="ARBA" id="ARBA00060622"/>
    </source>
</evidence>
<dbReference type="Pfam" id="PF16197">
    <property type="entry name" value="KAsynt_C_assoc"/>
    <property type="match status" value="2"/>
</dbReference>
<comment type="subunit">
    <text evidence="12">Homodimer. Erythronolide synthase is composed of EryAI, EryAII and EryAIII multimodular (2 modules) polypeptides each coding for a functional synthase subunit which participates in 2 of the six FAS-like elongation steps required for formation of the polyketide. Module 1, 2, 3, 4, 5, and 6 participating in biosynthesis steps 1, 2, 3, 4, 5, and 6, respectively.</text>
</comment>
<dbReference type="EC" id="2.3.1.94" evidence="13"/>
<dbReference type="InterPro" id="IPR020802">
    <property type="entry name" value="TesA-like"/>
</dbReference>
<dbReference type="GO" id="GO:0033068">
    <property type="term" value="P:macrolide biosynthetic process"/>
    <property type="evidence" value="ECO:0007669"/>
    <property type="project" value="UniProtKB-ARBA"/>
</dbReference>
<keyword evidence="3" id="KW-0597">Phosphoprotein</keyword>
<reference evidence="18 19" key="1">
    <citation type="submission" date="2020-08" db="EMBL/GenBank/DDBJ databases">
        <title>Sequencing the genomes of 1000 actinobacteria strains.</title>
        <authorList>
            <person name="Klenk H.-P."/>
        </authorList>
    </citation>
    <scope>NUCLEOTIDE SEQUENCE [LARGE SCALE GENOMIC DNA]</scope>
    <source>
        <strain evidence="18 19">DSM 45486</strain>
    </source>
</reference>
<dbReference type="Pfam" id="PF02801">
    <property type="entry name" value="Ketoacyl-synt_C"/>
    <property type="match status" value="2"/>
</dbReference>
<dbReference type="PROSITE" id="PS50075">
    <property type="entry name" value="CARRIER"/>
    <property type="match status" value="2"/>
</dbReference>
<accession>A0A7W9LZ17</accession>
<dbReference type="RefSeq" id="WP_184917290.1">
    <property type="nucleotide sequence ID" value="NZ_JACHMO010000001.1"/>
</dbReference>
<dbReference type="SUPFAM" id="SSF47336">
    <property type="entry name" value="ACP-like"/>
    <property type="match status" value="1"/>
</dbReference>
<dbReference type="SUPFAM" id="SSF51735">
    <property type="entry name" value="NAD(P)-binding Rossmann-fold domains"/>
    <property type="match status" value="4"/>
</dbReference>
<comment type="catalytic activity">
    <reaction evidence="9">
        <text>6 (S)-methylmalonyl-CoA + propanoyl-CoA + 6 NADPH + 12 H(+) = 6-deoxyerythronolide B + 6 CO2 + 6 NADP(+) + 7 CoA + H2O</text>
        <dbReference type="Rhea" id="RHEA:23068"/>
        <dbReference type="ChEBI" id="CHEBI:15377"/>
        <dbReference type="ChEBI" id="CHEBI:15378"/>
        <dbReference type="ChEBI" id="CHEBI:16089"/>
        <dbReference type="ChEBI" id="CHEBI:16526"/>
        <dbReference type="ChEBI" id="CHEBI:57287"/>
        <dbReference type="ChEBI" id="CHEBI:57327"/>
        <dbReference type="ChEBI" id="CHEBI:57392"/>
        <dbReference type="ChEBI" id="CHEBI:57783"/>
        <dbReference type="ChEBI" id="CHEBI:58349"/>
        <dbReference type="EC" id="2.3.1.94"/>
    </reaction>
</comment>
<dbReference type="SUPFAM" id="SSF53901">
    <property type="entry name" value="Thiolase-like"/>
    <property type="match status" value="2"/>
</dbReference>
<proteinExistence type="predicted"/>
<evidence type="ECO:0000259" key="16">
    <source>
        <dbReference type="PROSITE" id="PS52004"/>
    </source>
</evidence>
<feature type="domain" description="Carrier" evidence="15">
    <location>
        <begin position="1663"/>
        <end position="1738"/>
    </location>
</feature>
<dbReference type="InterPro" id="IPR014030">
    <property type="entry name" value="Ketoacyl_synth_N"/>
</dbReference>
<dbReference type="Pfam" id="PF21089">
    <property type="entry name" value="PKS_DH_N"/>
    <property type="match status" value="2"/>
</dbReference>
<keyword evidence="8" id="KW-0012">Acyltransferase</keyword>
<dbReference type="InterPro" id="IPR042104">
    <property type="entry name" value="PKS_dehydratase_sf"/>
</dbReference>
<dbReference type="GO" id="GO:0031177">
    <property type="term" value="F:phosphopantetheine binding"/>
    <property type="evidence" value="ECO:0007669"/>
    <property type="project" value="InterPro"/>
</dbReference>
<evidence type="ECO:0000256" key="1">
    <source>
        <dbReference type="ARBA" id="ARBA00001957"/>
    </source>
</evidence>
<feature type="domain" description="Carrier" evidence="15">
    <location>
        <begin position="3365"/>
        <end position="3440"/>
    </location>
</feature>
<dbReference type="PROSITE" id="PS00012">
    <property type="entry name" value="PHOSPHOPANTETHEINE"/>
    <property type="match status" value="2"/>
</dbReference>
<dbReference type="Gene3D" id="1.10.1200.10">
    <property type="entry name" value="ACP-like"/>
    <property type="match status" value="2"/>
</dbReference>
<dbReference type="Pfam" id="PF00550">
    <property type="entry name" value="PP-binding"/>
    <property type="match status" value="2"/>
</dbReference>
<dbReference type="InterPro" id="IPR014031">
    <property type="entry name" value="Ketoacyl_synth_C"/>
</dbReference>
<dbReference type="InterPro" id="IPR009081">
    <property type="entry name" value="PP-bd_ACP"/>
</dbReference>
<gene>
    <name evidence="18" type="ORF">F4560_001213</name>
</gene>
<dbReference type="SMART" id="SM00824">
    <property type="entry name" value="PKS_TE"/>
    <property type="match status" value="1"/>
</dbReference>
<dbReference type="Gene3D" id="3.30.70.3290">
    <property type="match status" value="2"/>
</dbReference>
<feature type="domain" description="PKS/mFAS DH" evidence="17">
    <location>
        <begin position="2659"/>
        <end position="2929"/>
    </location>
</feature>
<dbReference type="PANTHER" id="PTHR43775:SF51">
    <property type="entry name" value="INACTIVE PHENOLPHTHIOCEROL SYNTHESIS POLYKETIDE SYNTHASE TYPE I PKS1-RELATED"/>
    <property type="match status" value="1"/>
</dbReference>
<dbReference type="InterPro" id="IPR057326">
    <property type="entry name" value="KR_dom"/>
</dbReference>
<dbReference type="InterPro" id="IPR036736">
    <property type="entry name" value="ACP-like_sf"/>
</dbReference>
<dbReference type="InterPro" id="IPR016036">
    <property type="entry name" value="Malonyl_transacylase_ACP-bd"/>
</dbReference>
<dbReference type="InterPro" id="IPR015083">
    <property type="entry name" value="NorB/c/GfsB-D-like_docking"/>
</dbReference>
<dbReference type="InterPro" id="IPR049900">
    <property type="entry name" value="PKS_mFAS_DH"/>
</dbReference>
<dbReference type="Gene3D" id="3.40.50.720">
    <property type="entry name" value="NAD(P)-binding Rossmann-like Domain"/>
    <property type="match status" value="2"/>
</dbReference>
<evidence type="ECO:0000256" key="4">
    <source>
        <dbReference type="ARBA" id="ARBA00022679"/>
    </source>
</evidence>